<dbReference type="Proteomes" id="UP000510643">
    <property type="component" value="Chromosome"/>
</dbReference>
<dbReference type="CDD" id="cd03801">
    <property type="entry name" value="GT4_PimA-like"/>
    <property type="match status" value="1"/>
</dbReference>
<keyword evidence="3" id="KW-0808">Transferase</keyword>
<dbReference type="KEGG" id="efal:FH779_17400"/>
<dbReference type="Pfam" id="PF00534">
    <property type="entry name" value="Glycos_transf_1"/>
    <property type="match status" value="1"/>
</dbReference>
<evidence type="ECO:0000259" key="2">
    <source>
        <dbReference type="Pfam" id="PF13439"/>
    </source>
</evidence>
<evidence type="ECO:0000313" key="3">
    <source>
        <dbReference type="EMBL" id="QLL59751.1"/>
    </source>
</evidence>
<dbReference type="GeneID" id="78403268"/>
<feature type="domain" description="Glycosyl transferase family 1" evidence="1">
    <location>
        <begin position="183"/>
        <end position="349"/>
    </location>
</feature>
<dbReference type="AlphaFoldDB" id="A0A7H9DYB3"/>
<evidence type="ECO:0000313" key="4">
    <source>
        <dbReference type="Proteomes" id="UP000510643"/>
    </source>
</evidence>
<evidence type="ECO:0000259" key="1">
    <source>
        <dbReference type="Pfam" id="PF00534"/>
    </source>
</evidence>
<proteinExistence type="predicted"/>
<dbReference type="Gene3D" id="3.40.50.2000">
    <property type="entry name" value="Glycogen Phosphorylase B"/>
    <property type="match status" value="2"/>
</dbReference>
<dbReference type="PANTHER" id="PTHR45947:SF3">
    <property type="entry name" value="SULFOQUINOVOSYL TRANSFERASE SQD2"/>
    <property type="match status" value="1"/>
</dbReference>
<organism evidence="3 4">
    <name type="scientific">Empedobacter falsenii</name>
    <dbReference type="NCBI Taxonomy" id="343874"/>
    <lineage>
        <taxon>Bacteria</taxon>
        <taxon>Pseudomonadati</taxon>
        <taxon>Bacteroidota</taxon>
        <taxon>Flavobacteriia</taxon>
        <taxon>Flavobacteriales</taxon>
        <taxon>Weeksellaceae</taxon>
        <taxon>Empedobacter</taxon>
    </lineage>
</organism>
<accession>A0A7H9DYB3</accession>
<dbReference type="PANTHER" id="PTHR45947">
    <property type="entry name" value="SULFOQUINOVOSYL TRANSFERASE SQD2"/>
    <property type="match status" value="1"/>
</dbReference>
<dbReference type="InterPro" id="IPR050194">
    <property type="entry name" value="Glycosyltransferase_grp1"/>
</dbReference>
<keyword evidence="4" id="KW-1185">Reference proteome</keyword>
<dbReference type="EMBL" id="CP040908">
    <property type="protein sequence ID" value="QLL59751.1"/>
    <property type="molecule type" value="Genomic_DNA"/>
</dbReference>
<dbReference type="SUPFAM" id="SSF53756">
    <property type="entry name" value="UDP-Glycosyltransferase/glycogen phosphorylase"/>
    <property type="match status" value="1"/>
</dbReference>
<protein>
    <submittedName>
        <fullName evidence="3">Glycosyltransferase family 4 protein</fullName>
    </submittedName>
</protein>
<dbReference type="InterPro" id="IPR028098">
    <property type="entry name" value="Glyco_trans_4-like_N"/>
</dbReference>
<name>A0A7H9DYB3_9FLAO</name>
<gene>
    <name evidence="3" type="ORF">FH779_17400</name>
</gene>
<feature type="domain" description="Glycosyltransferase subfamily 4-like N-terminal" evidence="2">
    <location>
        <begin position="13"/>
        <end position="169"/>
    </location>
</feature>
<sequence>MKIAILARVLFLSGVTTHIIDLSKELIERGHEVFVFTSGPEFAESEANVNLLNRLEVIGAQIVKIDFPNNIKNKLLYGLKMLKSVPVVHRKLVDLKIDVIHVHTPALSFIPVLLRKKYVKTIHIADLSLSILNRRATHEITISRETYKEAQQKFNYNEDELTLIFNGVDKRFSKQSPKENNLKTRNVYKINSDKIIIGIVGSIQYRKGHDVLLKAISKFPSDIKNKVILVILGEGNKKDEKWLSNLVTENFLENIVIKLPFQDPKPFYDIIDIFVLPSRLEGFPLVAIEAFLSGCCVVRSNVEGAYDQIDDGKTGFLFQNENVDELKNILEKLTIDDKLRMEVTNNGREFALQNFTSDIMAEKTIEVYQKVIN</sequence>
<dbReference type="GO" id="GO:0016758">
    <property type="term" value="F:hexosyltransferase activity"/>
    <property type="evidence" value="ECO:0007669"/>
    <property type="project" value="TreeGrafter"/>
</dbReference>
<dbReference type="Pfam" id="PF13439">
    <property type="entry name" value="Glyco_transf_4"/>
    <property type="match status" value="1"/>
</dbReference>
<dbReference type="InterPro" id="IPR001296">
    <property type="entry name" value="Glyco_trans_1"/>
</dbReference>
<dbReference type="RefSeq" id="WP_180905594.1">
    <property type="nucleotide sequence ID" value="NZ_CP040908.1"/>
</dbReference>
<reference evidence="3 4" key="1">
    <citation type="submission" date="2019-06" db="EMBL/GenBank/DDBJ databases">
        <title>Emergence of pandrug resistant Empedobacter falsenii in China.</title>
        <authorList>
            <person name="Dong N."/>
            <person name="Chen S."/>
            <person name="Zhang R."/>
        </authorList>
    </citation>
    <scope>NUCLEOTIDE SEQUENCE [LARGE SCALE GENOMIC DNA]</scope>
    <source>
        <strain evidence="3 4">1681-1</strain>
    </source>
</reference>